<feature type="transmembrane region" description="Helical" evidence="1">
    <location>
        <begin position="36"/>
        <end position="66"/>
    </location>
</feature>
<dbReference type="InterPro" id="IPR012507">
    <property type="entry name" value="YibE_F"/>
</dbReference>
<evidence type="ECO:0000313" key="3">
    <source>
        <dbReference type="Proteomes" id="UP000269374"/>
    </source>
</evidence>
<dbReference type="RefSeq" id="WP_120771359.1">
    <property type="nucleotide sequence ID" value="NZ_CP032627.1"/>
</dbReference>
<feature type="transmembrane region" description="Helical" evidence="1">
    <location>
        <begin position="121"/>
        <end position="142"/>
    </location>
</feature>
<keyword evidence="3" id="KW-1185">Reference proteome</keyword>
<dbReference type="EMBL" id="CP032627">
    <property type="protein sequence ID" value="AYF99970.1"/>
    <property type="molecule type" value="Genomic_DNA"/>
</dbReference>
<sequence>MNSLLVLLIVLVVLMLLVARKDGVRNLLGLLINFGMIFVLITLISWGFNALLVLVILSVIILAFAIFMSSDENEMTVIAFKTSVIVVLSLMVLAVFVQHIGQFQGFAAEDVDELENLSLTVGLNFSNIAIVVMVISMLGAVAESAMALTASLYEVIEQDEFMTIEQFKNQRVIISQQILGTAVNTLFFGVLGATVGLILWFVRLQYSWAEIFNSKLLMADVAAMLLGMLGILFSIWLSGYFVEKDFEKEKGESD</sequence>
<dbReference type="PANTHER" id="PTHR41771">
    <property type="entry name" value="MEMBRANE PROTEIN-RELATED"/>
    <property type="match status" value="1"/>
</dbReference>
<accession>A0A387BN72</accession>
<feature type="transmembrane region" description="Helical" evidence="1">
    <location>
        <begin position="178"/>
        <end position="201"/>
    </location>
</feature>
<gene>
    <name evidence="2" type="ORF">D7I46_02020</name>
</gene>
<keyword evidence="1" id="KW-0812">Transmembrane</keyword>
<evidence type="ECO:0000313" key="2">
    <source>
        <dbReference type="EMBL" id="AYF99970.1"/>
    </source>
</evidence>
<dbReference type="KEGG" id="lact:D7I46_02020"/>
<dbReference type="Pfam" id="PF07907">
    <property type="entry name" value="YibE_F"/>
    <property type="match status" value="1"/>
</dbReference>
<dbReference type="PANTHER" id="PTHR41771:SF1">
    <property type="entry name" value="MEMBRANE PROTEIN"/>
    <property type="match status" value="1"/>
</dbReference>
<keyword evidence="1" id="KW-1133">Transmembrane helix</keyword>
<organism evidence="2 3">
    <name type="scientific">Lactococcus allomyrinae</name>
    <dbReference type="NCBI Taxonomy" id="2419773"/>
    <lineage>
        <taxon>Bacteria</taxon>
        <taxon>Bacillati</taxon>
        <taxon>Bacillota</taxon>
        <taxon>Bacilli</taxon>
        <taxon>Lactobacillales</taxon>
        <taxon>Streptococcaceae</taxon>
        <taxon>Lactococcus</taxon>
    </lineage>
</organism>
<dbReference type="InterPro" id="IPR014564">
    <property type="entry name" value="UCP031503_TM"/>
</dbReference>
<dbReference type="OrthoDB" id="2414035at2"/>
<dbReference type="AlphaFoldDB" id="A0A387BN72"/>
<proteinExistence type="predicted"/>
<feature type="transmembrane region" description="Helical" evidence="1">
    <location>
        <begin position="78"/>
        <end position="101"/>
    </location>
</feature>
<name>A0A387BN72_9LACT</name>
<evidence type="ECO:0000256" key="1">
    <source>
        <dbReference type="SAM" id="Phobius"/>
    </source>
</evidence>
<keyword evidence="1" id="KW-0472">Membrane</keyword>
<dbReference type="PIRSF" id="PIRSF031503">
    <property type="entry name" value="UCP031503_mp"/>
    <property type="match status" value="1"/>
</dbReference>
<reference evidence="2 3" key="1">
    <citation type="submission" date="2018-09" db="EMBL/GenBank/DDBJ databases">
        <title>Genome sequencing of strain 1JSPR-7.</title>
        <authorList>
            <person name="Heo J."/>
            <person name="Kim S.-J."/>
            <person name="Kwon S.-W."/>
        </authorList>
    </citation>
    <scope>NUCLEOTIDE SEQUENCE [LARGE SCALE GENOMIC DNA]</scope>
    <source>
        <strain evidence="2 3">1JSPR-7</strain>
    </source>
</reference>
<dbReference type="Proteomes" id="UP000269374">
    <property type="component" value="Chromosome"/>
</dbReference>
<protein>
    <submittedName>
        <fullName evidence="2">YibE/F family protein</fullName>
    </submittedName>
</protein>
<feature type="transmembrane region" description="Helical" evidence="1">
    <location>
        <begin position="221"/>
        <end position="242"/>
    </location>
</feature>